<keyword evidence="2" id="KW-1185">Reference proteome</keyword>
<dbReference type="Proteomes" id="UP000076276">
    <property type="component" value="Unassembled WGS sequence"/>
</dbReference>
<organism evidence="1 2">
    <name type="scientific">Acinetobacter pragensis</name>
    <dbReference type="NCBI Taxonomy" id="1806892"/>
    <lineage>
        <taxon>Bacteria</taxon>
        <taxon>Pseudomonadati</taxon>
        <taxon>Pseudomonadota</taxon>
        <taxon>Gammaproteobacteria</taxon>
        <taxon>Moraxellales</taxon>
        <taxon>Moraxellaceae</taxon>
        <taxon>Acinetobacter</taxon>
    </lineage>
</organism>
<protein>
    <submittedName>
        <fullName evidence="1">GDYXXLXY protein</fullName>
    </submittedName>
</protein>
<proteinExistence type="predicted"/>
<sequence>MKKMIALWLAVFSIALFLMMIGLHEWHLAHSDSIYVKLKPVDPRSILQGDYMALNYELYFTGLPPVLEINADHLPSDAVKEYFYNKSSVLSYVQLDAQRKVIQTRFDPQLLNDYPYSSAKLVLQNPRNTFAGLYPAASSFLFAEGLEPCYRNAQFAELKVRENGQPLLVNLVSENLKALNCEQQKDWWKGSQN</sequence>
<dbReference type="STRING" id="1806892.AZH43_11265"/>
<accession>A0A151Y2J8</accession>
<comment type="caution">
    <text evidence="1">The sequence shown here is derived from an EMBL/GenBank/DDBJ whole genome shotgun (WGS) entry which is preliminary data.</text>
</comment>
<gene>
    <name evidence="1" type="ORF">AZH43_11265</name>
</gene>
<evidence type="ECO:0000313" key="2">
    <source>
        <dbReference type="Proteomes" id="UP000076276"/>
    </source>
</evidence>
<dbReference type="InterPro" id="IPR025833">
    <property type="entry name" value="GDYXXLXY"/>
</dbReference>
<reference evidence="1 2" key="1">
    <citation type="submission" date="2016-03" db="EMBL/GenBank/DDBJ databases">
        <title>Acinetobacter genomospecies 28 strain ANC 4149.</title>
        <authorList>
            <person name="Radolfova-Krizova L."/>
            <person name="Nemec A."/>
        </authorList>
    </citation>
    <scope>NUCLEOTIDE SEQUENCE [LARGE SCALE GENOMIC DNA]</scope>
    <source>
        <strain evidence="1 2">ANC 4149</strain>
    </source>
</reference>
<name>A0A151Y2J8_9GAMM</name>
<dbReference type="OrthoDB" id="4868247at2"/>
<dbReference type="AlphaFoldDB" id="A0A151Y2J8"/>
<dbReference type="EMBL" id="LUAW01000018">
    <property type="protein sequence ID" value="KYQ72220.1"/>
    <property type="molecule type" value="Genomic_DNA"/>
</dbReference>
<dbReference type="Pfam" id="PF14345">
    <property type="entry name" value="GDYXXLXY"/>
    <property type="match status" value="1"/>
</dbReference>
<dbReference type="RefSeq" id="WP_067668513.1">
    <property type="nucleotide sequence ID" value="NZ_CBCSIK010000002.1"/>
</dbReference>
<evidence type="ECO:0000313" key="1">
    <source>
        <dbReference type="EMBL" id="KYQ72220.1"/>
    </source>
</evidence>